<dbReference type="GO" id="GO:0003908">
    <property type="term" value="F:methylated-DNA-[protein]-cysteine S-methyltransferase activity"/>
    <property type="evidence" value="ECO:0007669"/>
    <property type="project" value="UniProtKB-EC"/>
</dbReference>
<sequence length="166" mass="17949">MTRVHTLIDTPIGELTAVAEDGSLTALYFPSHKRMPDAATFGERTAVGFEAVTEQLAEYFAGQRRDFDLPLAPKGDPFKLKVWALLREIPYGQTRSYGQLAAALGDVHLAQAVGHANGKNPISIVVPCHRVVGADGSLVGYAGGLERKRFLLELEESAEVKAGKLF</sequence>
<dbReference type="InterPro" id="IPR036388">
    <property type="entry name" value="WH-like_DNA-bd_sf"/>
</dbReference>
<name>A0ABY3W803_9MICC</name>
<dbReference type="Gene3D" id="1.10.10.10">
    <property type="entry name" value="Winged helix-like DNA-binding domain superfamily/Winged helix DNA-binding domain"/>
    <property type="match status" value="1"/>
</dbReference>
<comment type="function">
    <text evidence="8">Involved in the cellular defense against the biological effects of O6-methylguanine (O6-MeG) and O4-methylthymine (O4-MeT) in DNA. Repairs the methylated nucleobase in DNA by stoichiometrically transferring the methyl group to a cysteine residue in the enzyme. This is a suicide reaction: the enzyme is irreversibly inactivated.</text>
</comment>
<dbReference type="SUPFAM" id="SSF46767">
    <property type="entry name" value="Methylated DNA-protein cysteine methyltransferase, C-terminal domain"/>
    <property type="match status" value="1"/>
</dbReference>
<accession>A0ABY3W803</accession>
<evidence type="ECO:0000313" key="12">
    <source>
        <dbReference type="Proteomes" id="UP000829069"/>
    </source>
</evidence>
<comment type="miscellaneous">
    <text evidence="8">This enzyme catalyzes only one turnover and therefore is not strictly catalytic. According to one definition, an enzyme is a biocatalyst that acts repeatedly and over many reaction cycles.</text>
</comment>
<dbReference type="Pfam" id="PF01035">
    <property type="entry name" value="DNA_binding_1"/>
    <property type="match status" value="1"/>
</dbReference>
<dbReference type="InterPro" id="IPR001497">
    <property type="entry name" value="MethylDNA_cys_MeTrfase_AS"/>
</dbReference>
<keyword evidence="6 8" id="KW-0234">DNA repair</keyword>
<dbReference type="NCBIfam" id="TIGR00589">
    <property type="entry name" value="ogt"/>
    <property type="match status" value="1"/>
</dbReference>
<dbReference type="InterPro" id="IPR036217">
    <property type="entry name" value="MethylDNA_cys_MeTrfase_DNAb"/>
</dbReference>
<keyword evidence="12" id="KW-1185">Reference proteome</keyword>
<dbReference type="PROSITE" id="PS00374">
    <property type="entry name" value="MGMT"/>
    <property type="match status" value="1"/>
</dbReference>
<proteinExistence type="inferred from homology"/>
<dbReference type="EMBL" id="CP093326">
    <property type="protein sequence ID" value="UNK46454.1"/>
    <property type="molecule type" value="Genomic_DNA"/>
</dbReference>
<dbReference type="SUPFAM" id="SSF53155">
    <property type="entry name" value="Methylated DNA-protein cysteine methyltransferase domain"/>
    <property type="match status" value="1"/>
</dbReference>
<dbReference type="PANTHER" id="PTHR10815">
    <property type="entry name" value="METHYLATED-DNA--PROTEIN-CYSTEINE METHYLTRANSFERASE"/>
    <property type="match status" value="1"/>
</dbReference>
<dbReference type="InterPro" id="IPR014048">
    <property type="entry name" value="MethylDNA_cys_MeTrfase_DNA-bd"/>
</dbReference>
<protein>
    <recommendedName>
        <fullName evidence="8">Methylated-DNA--protein-cysteine methyltransferase</fullName>
        <ecNumber evidence="8">2.1.1.63</ecNumber>
    </recommendedName>
    <alternativeName>
        <fullName evidence="8">6-O-methylguanine-DNA methyltransferase</fullName>
        <shortName evidence="8">MGMT</shortName>
    </alternativeName>
    <alternativeName>
        <fullName evidence="8">O-6-methylguanine-DNA-alkyltransferase</fullName>
    </alternativeName>
</protein>
<evidence type="ECO:0000256" key="8">
    <source>
        <dbReference type="HAMAP-Rule" id="MF_00772"/>
    </source>
</evidence>
<keyword evidence="4 8" id="KW-0808">Transferase</keyword>
<dbReference type="InterPro" id="IPR036631">
    <property type="entry name" value="MGMT_N_sf"/>
</dbReference>
<evidence type="ECO:0000256" key="5">
    <source>
        <dbReference type="ARBA" id="ARBA00022763"/>
    </source>
</evidence>
<evidence type="ECO:0000259" key="9">
    <source>
        <dbReference type="Pfam" id="PF01035"/>
    </source>
</evidence>
<comment type="similarity">
    <text evidence="8">Belongs to the MGMT family.</text>
</comment>
<dbReference type="InterPro" id="IPR023546">
    <property type="entry name" value="MGMT"/>
</dbReference>
<dbReference type="CDD" id="cd06445">
    <property type="entry name" value="ATase"/>
    <property type="match status" value="1"/>
</dbReference>
<evidence type="ECO:0000313" key="11">
    <source>
        <dbReference type="EMBL" id="UNK46454.1"/>
    </source>
</evidence>
<dbReference type="Gene3D" id="3.30.160.70">
    <property type="entry name" value="Methylated DNA-protein cysteine methyltransferase domain"/>
    <property type="match status" value="1"/>
</dbReference>
<feature type="active site" description="Nucleophile; methyl group acceptor" evidence="8">
    <location>
        <position position="128"/>
    </location>
</feature>
<dbReference type="InterPro" id="IPR008332">
    <property type="entry name" value="MethylG_MeTrfase_N"/>
</dbReference>
<keyword evidence="3 8" id="KW-0489">Methyltransferase</keyword>
<keyword evidence="2 8" id="KW-0963">Cytoplasm</keyword>
<reference evidence="11 12" key="1">
    <citation type="submission" date="2022-03" db="EMBL/GenBank/DDBJ databases">
        <title>Isotopic signatures of nitrous oxide derived from detoxification processes.</title>
        <authorList>
            <person name="Behrendt U."/>
            <person name="Buchen C."/>
            <person name="Well R."/>
            <person name="Ulrich A."/>
            <person name="Rohe L."/>
            <person name="Kolb S."/>
            <person name="Schloter M."/>
            <person name="Horn M.A."/>
            <person name="Augustin J."/>
        </authorList>
    </citation>
    <scope>NUCLEOTIDE SEQUENCE [LARGE SCALE GENOMIC DNA]</scope>
    <source>
        <strain evidence="11 12">S4-C24</strain>
    </source>
</reference>
<dbReference type="Pfam" id="PF02870">
    <property type="entry name" value="Methyltransf_1N"/>
    <property type="match status" value="1"/>
</dbReference>
<comment type="catalytic activity">
    <reaction evidence="7 8">
        <text>a 6-O-methyl-2'-deoxyguanosine in DNA + L-cysteinyl-[protein] = S-methyl-L-cysteinyl-[protein] + a 2'-deoxyguanosine in DNA</text>
        <dbReference type="Rhea" id="RHEA:24000"/>
        <dbReference type="Rhea" id="RHEA-COMP:10131"/>
        <dbReference type="Rhea" id="RHEA-COMP:10132"/>
        <dbReference type="Rhea" id="RHEA-COMP:11367"/>
        <dbReference type="Rhea" id="RHEA-COMP:11368"/>
        <dbReference type="ChEBI" id="CHEBI:29950"/>
        <dbReference type="ChEBI" id="CHEBI:82612"/>
        <dbReference type="ChEBI" id="CHEBI:85445"/>
        <dbReference type="ChEBI" id="CHEBI:85448"/>
        <dbReference type="EC" id="2.1.1.63"/>
    </reaction>
</comment>
<evidence type="ECO:0000259" key="10">
    <source>
        <dbReference type="Pfam" id="PF02870"/>
    </source>
</evidence>
<evidence type="ECO:0000256" key="7">
    <source>
        <dbReference type="ARBA" id="ARBA00049348"/>
    </source>
</evidence>
<evidence type="ECO:0000256" key="6">
    <source>
        <dbReference type="ARBA" id="ARBA00023204"/>
    </source>
</evidence>
<gene>
    <name evidence="11" type="ORF">MNQ99_03530</name>
</gene>
<dbReference type="EC" id="2.1.1.63" evidence="8"/>
<dbReference type="Proteomes" id="UP000829069">
    <property type="component" value="Chromosome"/>
</dbReference>
<evidence type="ECO:0000256" key="2">
    <source>
        <dbReference type="ARBA" id="ARBA00022490"/>
    </source>
</evidence>
<evidence type="ECO:0000256" key="4">
    <source>
        <dbReference type="ARBA" id="ARBA00022679"/>
    </source>
</evidence>
<feature type="domain" description="Methylated-DNA-[protein]-cysteine S-methyltransferase DNA binding" evidence="9">
    <location>
        <begin position="77"/>
        <end position="156"/>
    </location>
</feature>
<evidence type="ECO:0000256" key="3">
    <source>
        <dbReference type="ARBA" id="ARBA00022603"/>
    </source>
</evidence>
<keyword evidence="5 8" id="KW-0227">DNA damage</keyword>
<organism evidence="11 12">
    <name type="scientific">Arthrobacter sulfonylureivorans</name>
    <dbReference type="NCBI Taxonomy" id="2486855"/>
    <lineage>
        <taxon>Bacteria</taxon>
        <taxon>Bacillati</taxon>
        <taxon>Actinomycetota</taxon>
        <taxon>Actinomycetes</taxon>
        <taxon>Micrococcales</taxon>
        <taxon>Micrococcaceae</taxon>
        <taxon>Arthrobacter</taxon>
    </lineage>
</organism>
<evidence type="ECO:0000256" key="1">
    <source>
        <dbReference type="ARBA" id="ARBA00001286"/>
    </source>
</evidence>
<dbReference type="HAMAP" id="MF_00772">
    <property type="entry name" value="OGT"/>
    <property type="match status" value="1"/>
</dbReference>
<dbReference type="RefSeq" id="WP_241914474.1">
    <property type="nucleotide sequence ID" value="NZ_CP093326.1"/>
</dbReference>
<comment type="subcellular location">
    <subcellularLocation>
        <location evidence="8">Cytoplasm</location>
    </subcellularLocation>
</comment>
<dbReference type="PANTHER" id="PTHR10815:SF5">
    <property type="entry name" value="METHYLATED-DNA--PROTEIN-CYSTEINE METHYLTRANSFERASE"/>
    <property type="match status" value="1"/>
</dbReference>
<feature type="domain" description="Methylguanine DNA methyltransferase ribonuclease-like" evidence="10">
    <location>
        <begin position="5"/>
        <end position="73"/>
    </location>
</feature>
<dbReference type="GO" id="GO:0032259">
    <property type="term" value="P:methylation"/>
    <property type="evidence" value="ECO:0007669"/>
    <property type="project" value="UniProtKB-KW"/>
</dbReference>
<comment type="catalytic activity">
    <reaction evidence="1 8">
        <text>a 4-O-methyl-thymidine in DNA + L-cysteinyl-[protein] = a thymidine in DNA + S-methyl-L-cysteinyl-[protein]</text>
        <dbReference type="Rhea" id="RHEA:53428"/>
        <dbReference type="Rhea" id="RHEA-COMP:10131"/>
        <dbReference type="Rhea" id="RHEA-COMP:10132"/>
        <dbReference type="Rhea" id="RHEA-COMP:13555"/>
        <dbReference type="Rhea" id="RHEA-COMP:13556"/>
        <dbReference type="ChEBI" id="CHEBI:29950"/>
        <dbReference type="ChEBI" id="CHEBI:82612"/>
        <dbReference type="ChEBI" id="CHEBI:137386"/>
        <dbReference type="ChEBI" id="CHEBI:137387"/>
        <dbReference type="EC" id="2.1.1.63"/>
    </reaction>
</comment>